<dbReference type="EMBL" id="PFBD01000020">
    <property type="protein sequence ID" value="PIR87008.1"/>
    <property type="molecule type" value="Genomic_DNA"/>
</dbReference>
<evidence type="ECO:0000256" key="1">
    <source>
        <dbReference type="SAM" id="Phobius"/>
    </source>
</evidence>
<evidence type="ECO:0000313" key="2">
    <source>
        <dbReference type="EMBL" id="PIR87008.1"/>
    </source>
</evidence>
<gene>
    <name evidence="2" type="ORF">COU11_02135</name>
</gene>
<feature type="transmembrane region" description="Helical" evidence="1">
    <location>
        <begin position="6"/>
        <end position="26"/>
    </location>
</feature>
<keyword evidence="1" id="KW-0472">Membrane</keyword>
<evidence type="ECO:0000313" key="3">
    <source>
        <dbReference type="Proteomes" id="UP000229526"/>
    </source>
</evidence>
<dbReference type="Proteomes" id="UP000229526">
    <property type="component" value="Unassembled WGS sequence"/>
</dbReference>
<keyword evidence="1" id="KW-0812">Transmembrane</keyword>
<dbReference type="AlphaFoldDB" id="A0A2H0UKS3"/>
<reference evidence="3" key="1">
    <citation type="submission" date="2017-09" db="EMBL/GenBank/DDBJ databases">
        <title>Depth-based differentiation of microbial function through sediment-hosted aquifers and enrichment of novel symbionts in the deep terrestrial subsurface.</title>
        <authorList>
            <person name="Probst A.J."/>
            <person name="Ladd B."/>
            <person name="Jarett J.K."/>
            <person name="Geller-Mcgrath D.E."/>
            <person name="Sieber C.M.K."/>
            <person name="Emerson J.B."/>
            <person name="Anantharaman K."/>
            <person name="Thomas B.C."/>
            <person name="Malmstrom R."/>
            <person name="Stieglmeier M."/>
            <person name="Klingl A."/>
            <person name="Woyke T."/>
            <person name="Ryan C.M."/>
            <person name="Banfield J.F."/>
        </authorList>
    </citation>
    <scope>NUCLEOTIDE SEQUENCE [LARGE SCALE GENOMIC DNA]</scope>
</reference>
<proteinExistence type="predicted"/>
<organism evidence="2 3">
    <name type="scientific">Candidatus Harrisonbacteria bacterium CG10_big_fil_rev_8_21_14_0_10_49_15</name>
    <dbReference type="NCBI Taxonomy" id="1974587"/>
    <lineage>
        <taxon>Bacteria</taxon>
        <taxon>Candidatus Harrisoniibacteriota</taxon>
    </lineage>
</organism>
<comment type="caution">
    <text evidence="2">The sequence shown here is derived from an EMBL/GenBank/DDBJ whole genome shotgun (WGS) entry which is preliminary data.</text>
</comment>
<accession>A0A2H0UKS3</accession>
<protein>
    <submittedName>
        <fullName evidence="2">Uncharacterized protein</fullName>
    </submittedName>
</protein>
<keyword evidence="1" id="KW-1133">Transmembrane helix</keyword>
<sequence length="68" mass="8063">MYEFWATTLQFLGEVMIAYTAIMVHFRFWKEHKIDDKVFKVMRSEQTIGVLGILFLLAGYLINVLYVI</sequence>
<feature type="transmembrane region" description="Helical" evidence="1">
    <location>
        <begin position="47"/>
        <end position="67"/>
    </location>
</feature>
<name>A0A2H0UKS3_9BACT</name>